<dbReference type="OrthoDB" id="134475at2"/>
<evidence type="ECO:0000259" key="2">
    <source>
        <dbReference type="Pfam" id="PF01345"/>
    </source>
</evidence>
<accession>A0A3M0IFE8</accession>
<name>A0A3M0IFE8_9ACTN</name>
<keyword evidence="5" id="KW-1185">Reference proteome</keyword>
<protein>
    <submittedName>
        <fullName evidence="4">Uncharacterized protein</fullName>
    </submittedName>
</protein>
<dbReference type="EMBL" id="PENI01000040">
    <property type="protein sequence ID" value="RMB80586.1"/>
    <property type="molecule type" value="Genomic_DNA"/>
</dbReference>
<dbReference type="Pfam" id="PF01345">
    <property type="entry name" value="DUF11"/>
    <property type="match status" value="1"/>
</dbReference>
<feature type="domain" description="DUF6923" evidence="3">
    <location>
        <begin position="67"/>
        <end position="284"/>
    </location>
</feature>
<evidence type="ECO:0000259" key="3">
    <source>
        <dbReference type="Pfam" id="PF21959"/>
    </source>
</evidence>
<dbReference type="InterPro" id="IPR006311">
    <property type="entry name" value="TAT_signal"/>
</dbReference>
<dbReference type="NCBIfam" id="TIGR01451">
    <property type="entry name" value="B_ant_repeat"/>
    <property type="match status" value="1"/>
</dbReference>
<feature type="region of interest" description="Disordered" evidence="1">
    <location>
        <begin position="384"/>
        <end position="403"/>
    </location>
</feature>
<dbReference type="InterPro" id="IPR013783">
    <property type="entry name" value="Ig-like_fold"/>
</dbReference>
<dbReference type="GO" id="GO:0005975">
    <property type="term" value="P:carbohydrate metabolic process"/>
    <property type="evidence" value="ECO:0007669"/>
    <property type="project" value="UniProtKB-ARBA"/>
</dbReference>
<dbReference type="Pfam" id="PF21959">
    <property type="entry name" value="DUF6923"/>
    <property type="match status" value="1"/>
</dbReference>
<proteinExistence type="predicted"/>
<dbReference type="Proteomes" id="UP000270471">
    <property type="component" value="Unassembled WGS sequence"/>
</dbReference>
<evidence type="ECO:0000313" key="5">
    <source>
        <dbReference type="Proteomes" id="UP000270471"/>
    </source>
</evidence>
<dbReference type="Gene3D" id="2.60.40.10">
    <property type="entry name" value="Immunoglobulins"/>
    <property type="match status" value="1"/>
</dbReference>
<dbReference type="SUPFAM" id="SSF75011">
    <property type="entry name" value="3-carboxy-cis,cis-mucoante lactonizing enzyme"/>
    <property type="match status" value="1"/>
</dbReference>
<gene>
    <name evidence="4" type="ORF">CTZ28_39300</name>
</gene>
<dbReference type="InterPro" id="IPR001434">
    <property type="entry name" value="OmcB-like_DUF11"/>
</dbReference>
<organism evidence="4 5">
    <name type="scientific">Streptomyces shenzhenensis</name>
    <dbReference type="NCBI Taxonomy" id="943815"/>
    <lineage>
        <taxon>Bacteria</taxon>
        <taxon>Bacillati</taxon>
        <taxon>Actinomycetota</taxon>
        <taxon>Actinomycetes</taxon>
        <taxon>Kitasatosporales</taxon>
        <taxon>Streptomycetaceae</taxon>
        <taxon>Streptomyces</taxon>
    </lineage>
</organism>
<dbReference type="PROSITE" id="PS51318">
    <property type="entry name" value="TAT"/>
    <property type="match status" value="1"/>
</dbReference>
<dbReference type="AlphaFoldDB" id="A0A3M0IFE8"/>
<feature type="domain" description="DUF11" evidence="2">
    <location>
        <begin position="289"/>
        <end position="402"/>
    </location>
</feature>
<feature type="compositionally biased region" description="Basic and acidic residues" evidence="1">
    <location>
        <begin position="388"/>
        <end position="398"/>
    </location>
</feature>
<comment type="caution">
    <text evidence="4">The sequence shown here is derived from an EMBL/GenBank/DDBJ whole genome shotgun (WGS) entry which is preliminary data.</text>
</comment>
<dbReference type="InterPro" id="IPR054215">
    <property type="entry name" value="DUF6923"/>
</dbReference>
<reference evidence="4 5" key="1">
    <citation type="submission" date="2017-11" db="EMBL/GenBank/DDBJ databases">
        <title>Draft genome of actinobacteria isolated from guarana (Paullinia cupana (Mart.) Ducke.</title>
        <authorList>
            <person name="Siqueira K.A."/>
            <person name="Liotti R.G."/>
            <person name="Mendes T.A.O."/>
            <person name="Soares M.A."/>
        </authorList>
    </citation>
    <scope>NUCLEOTIDE SEQUENCE [LARGE SCALE GENOMIC DNA]</scope>
    <source>
        <strain evidence="4 5">193</strain>
    </source>
</reference>
<dbReference type="InterPro" id="IPR047589">
    <property type="entry name" value="DUF11_rpt"/>
</dbReference>
<evidence type="ECO:0000313" key="4">
    <source>
        <dbReference type="EMBL" id="RMB80586.1"/>
    </source>
</evidence>
<evidence type="ECO:0000256" key="1">
    <source>
        <dbReference type="SAM" id="MobiDB-lite"/>
    </source>
</evidence>
<sequence length="442" mass="45441">MSYMHVPSEDGRQVRHMNRRLSRRLLAIALTVGGVTGGSLGLLAPQAAAAPASDGFECDGQIFQSAGSTTSVKLYTGTVGPGTVDFSPLGPTGPGYNAIGVDPDTQYIFAMRRDNNHLLQINKTGTVKDLGAIAGLPSSTDYYIGGFDKAGDFFVAGNETPLYKIDIKQRTVISKTTLSAPLGGGVGDITYASGYFWSATIDGFIQRIDPASGKVTNFSGMVPATKQGYGGAFTYGNNDLGFFDNGGTLNRIAVKNPAAAAPTFTLVSSQEAAAASAVDGAACFVARADLQVIKVAPLEVDEGAPVSYQIVVTNNGPADSSGWTVNDTLPTLLQNPTTSTPGCTITGSQMSCTGGALPVGESATITVTGMAPIPGGVVLDNTVTVRGNDPDPKPENNESKTTTEVVPVPLIDPAVGAAAVAGASALGTVVLRRRRNTGEEAR</sequence>